<feature type="compositionally biased region" description="Basic and acidic residues" evidence="6">
    <location>
        <begin position="359"/>
        <end position="370"/>
    </location>
</feature>
<dbReference type="GO" id="GO:0005537">
    <property type="term" value="F:D-mannose binding"/>
    <property type="evidence" value="ECO:0007669"/>
    <property type="project" value="TreeGrafter"/>
</dbReference>
<evidence type="ECO:0000313" key="10">
    <source>
        <dbReference type="Proteomes" id="UP000051952"/>
    </source>
</evidence>
<evidence type="ECO:0000256" key="5">
    <source>
        <dbReference type="ARBA" id="ARBA00023136"/>
    </source>
</evidence>
<evidence type="ECO:0000256" key="3">
    <source>
        <dbReference type="ARBA" id="ARBA00022729"/>
    </source>
</evidence>
<keyword evidence="10" id="KW-1185">Reference proteome</keyword>
<protein>
    <submittedName>
        <fullName evidence="9">Lectin, putative</fullName>
    </submittedName>
</protein>
<keyword evidence="3 7" id="KW-0732">Signal</keyword>
<dbReference type="SUPFAM" id="SSF49899">
    <property type="entry name" value="Concanavalin A-like lectins/glucanases"/>
    <property type="match status" value="1"/>
</dbReference>
<evidence type="ECO:0000256" key="7">
    <source>
        <dbReference type="SAM" id="SignalP"/>
    </source>
</evidence>
<proteinExistence type="predicted"/>
<dbReference type="GO" id="GO:0006888">
    <property type="term" value="P:endoplasmic reticulum to Golgi vesicle-mediated transport"/>
    <property type="evidence" value="ECO:0007669"/>
    <property type="project" value="TreeGrafter"/>
</dbReference>
<feature type="chain" id="PRO_5006622191" evidence="7">
    <location>
        <begin position="22"/>
        <end position="400"/>
    </location>
</feature>
<feature type="domain" description="L-type lectin-like" evidence="8">
    <location>
        <begin position="33"/>
        <end position="261"/>
    </location>
</feature>
<dbReference type="Proteomes" id="UP000051952">
    <property type="component" value="Unassembled WGS sequence"/>
</dbReference>
<evidence type="ECO:0000256" key="4">
    <source>
        <dbReference type="ARBA" id="ARBA00022989"/>
    </source>
</evidence>
<feature type="signal peptide" evidence="7">
    <location>
        <begin position="1"/>
        <end position="21"/>
    </location>
</feature>
<dbReference type="InterPro" id="IPR051136">
    <property type="entry name" value="Intracellular_Lectin-GPT"/>
</dbReference>
<dbReference type="OrthoDB" id="10265193at2759"/>
<keyword evidence="2" id="KW-0812">Transmembrane</keyword>
<reference evidence="10" key="1">
    <citation type="submission" date="2015-09" db="EMBL/GenBank/DDBJ databases">
        <authorList>
            <consortium name="Pathogen Informatics"/>
        </authorList>
    </citation>
    <scope>NUCLEOTIDE SEQUENCE [LARGE SCALE GENOMIC DNA]</scope>
    <source>
        <strain evidence="10">Lake Konstanz</strain>
    </source>
</reference>
<dbReference type="PANTHER" id="PTHR12223">
    <property type="entry name" value="VESICULAR MANNOSE-BINDING LECTIN"/>
    <property type="match status" value="1"/>
</dbReference>
<dbReference type="GO" id="GO:0030134">
    <property type="term" value="C:COPII-coated ER to Golgi transport vesicle"/>
    <property type="evidence" value="ECO:0007669"/>
    <property type="project" value="TreeGrafter"/>
</dbReference>
<dbReference type="OMA" id="VMQFRIS"/>
<dbReference type="GO" id="GO:0000139">
    <property type="term" value="C:Golgi membrane"/>
    <property type="evidence" value="ECO:0007669"/>
    <property type="project" value="TreeGrafter"/>
</dbReference>
<sequence>MSPNVVVVVAVFAACLVAASAYVTEEQEKRSKARIIEHHSLHPPHLRHSLGAEDIPFWSYSGAAVVTDHYIRLTPDRQSTIGAIWNTEPLDLPAWEMIVGFRVHSKSGFGADGMALWIVDDIPTQRGGLFGHPHEFHGVGIVFDSYDNDRYRDNPAVHVLYNAKGEHKDYNTQSDFRGQSSGNCYFDYRNTPKPTLASARIRYQDNTLTVSISKSAEKGEVLCATVTGVELNSGDYFIGFTAETGGISDHHDIHYLHLYPVSGVQYDHDVYEHQPFSHNNEDDQKTYWRAKTEEEEAQEAAAKLKEEEANKARRDEARRAAEEANTREVERRRVAALEKELDAMRKKAADQEASFAKIQEQRARHQKEQSQAEEPEAEAAAEAEVETDSNAEEPEEEPRQ</sequence>
<dbReference type="InterPro" id="IPR005052">
    <property type="entry name" value="Lectin_leg"/>
</dbReference>
<evidence type="ECO:0000259" key="8">
    <source>
        <dbReference type="PROSITE" id="PS51328"/>
    </source>
</evidence>
<feature type="region of interest" description="Disordered" evidence="6">
    <location>
        <begin position="299"/>
        <end position="331"/>
    </location>
</feature>
<dbReference type="GO" id="GO:0005793">
    <property type="term" value="C:endoplasmic reticulum-Golgi intermediate compartment"/>
    <property type="evidence" value="ECO:0007669"/>
    <property type="project" value="TreeGrafter"/>
</dbReference>
<dbReference type="PROSITE" id="PS51328">
    <property type="entry name" value="L_LECTIN_LIKE"/>
    <property type="match status" value="1"/>
</dbReference>
<gene>
    <name evidence="9" type="ORF">BSAL_20130</name>
</gene>
<feature type="compositionally biased region" description="Basic and acidic residues" evidence="6">
    <location>
        <begin position="302"/>
        <end position="331"/>
    </location>
</feature>
<feature type="non-terminal residue" evidence="9">
    <location>
        <position position="400"/>
    </location>
</feature>
<dbReference type="AlphaFoldDB" id="A0A0S4JCI9"/>
<dbReference type="VEuPathDB" id="TriTrypDB:BSAL_20130"/>
<dbReference type="EMBL" id="CYKH01001716">
    <property type="protein sequence ID" value="CUG89258.1"/>
    <property type="molecule type" value="Genomic_DNA"/>
</dbReference>
<evidence type="ECO:0000256" key="2">
    <source>
        <dbReference type="ARBA" id="ARBA00022692"/>
    </source>
</evidence>
<keyword evidence="4" id="KW-1133">Transmembrane helix</keyword>
<name>A0A0S4JCI9_BODSA</name>
<organism evidence="9 10">
    <name type="scientific">Bodo saltans</name>
    <name type="common">Flagellated protozoan</name>
    <dbReference type="NCBI Taxonomy" id="75058"/>
    <lineage>
        <taxon>Eukaryota</taxon>
        <taxon>Discoba</taxon>
        <taxon>Euglenozoa</taxon>
        <taxon>Kinetoplastea</taxon>
        <taxon>Metakinetoplastina</taxon>
        <taxon>Eubodonida</taxon>
        <taxon>Bodonidae</taxon>
        <taxon>Bodo</taxon>
    </lineage>
</organism>
<comment type="subcellular location">
    <subcellularLocation>
        <location evidence="1">Membrane</location>
        <topology evidence="1">Single-pass type I membrane protein</topology>
    </subcellularLocation>
</comment>
<evidence type="ECO:0000256" key="6">
    <source>
        <dbReference type="SAM" id="MobiDB-lite"/>
    </source>
</evidence>
<feature type="compositionally biased region" description="Acidic residues" evidence="6">
    <location>
        <begin position="371"/>
        <end position="400"/>
    </location>
</feature>
<keyword evidence="5" id="KW-0472">Membrane</keyword>
<dbReference type="PANTHER" id="PTHR12223:SF28">
    <property type="entry name" value="LECTIN, MANNOSE BINDING 1 LIKE"/>
    <property type="match status" value="1"/>
</dbReference>
<dbReference type="InterPro" id="IPR013320">
    <property type="entry name" value="ConA-like_dom_sf"/>
</dbReference>
<accession>A0A0S4JCI9</accession>
<dbReference type="Gene3D" id="2.60.120.200">
    <property type="match status" value="1"/>
</dbReference>
<evidence type="ECO:0000313" key="9">
    <source>
        <dbReference type="EMBL" id="CUG89258.1"/>
    </source>
</evidence>
<feature type="region of interest" description="Disordered" evidence="6">
    <location>
        <begin position="343"/>
        <end position="400"/>
    </location>
</feature>
<evidence type="ECO:0000256" key="1">
    <source>
        <dbReference type="ARBA" id="ARBA00004479"/>
    </source>
</evidence>
<dbReference type="CDD" id="cd07308">
    <property type="entry name" value="lectin_leg-like"/>
    <property type="match status" value="1"/>
</dbReference>
<dbReference type="Pfam" id="PF03388">
    <property type="entry name" value="Lectin_leg-like"/>
    <property type="match status" value="1"/>
</dbReference>
<dbReference type="GO" id="GO:0005789">
    <property type="term" value="C:endoplasmic reticulum membrane"/>
    <property type="evidence" value="ECO:0007669"/>
    <property type="project" value="TreeGrafter"/>
</dbReference>